<feature type="region of interest" description="Disordered" evidence="3">
    <location>
        <begin position="21"/>
        <end position="47"/>
    </location>
</feature>
<evidence type="ECO:0000313" key="6">
    <source>
        <dbReference type="EMBL" id="GGK59292.1"/>
    </source>
</evidence>
<dbReference type="PANTHER" id="PTHR30483:SF6">
    <property type="entry name" value="PERIPLASMIC BINDING PROTEIN OF ABC TRANSPORTER FOR NATURAL AMINO ACIDS"/>
    <property type="match status" value="1"/>
</dbReference>
<accession>A0A917QMH1</accession>
<evidence type="ECO:0000256" key="1">
    <source>
        <dbReference type="ARBA" id="ARBA00010062"/>
    </source>
</evidence>
<comment type="caution">
    <text evidence="6">The sequence shown here is derived from an EMBL/GenBank/DDBJ whole genome shotgun (WGS) entry which is preliminary data.</text>
</comment>
<dbReference type="InterPro" id="IPR028082">
    <property type="entry name" value="Peripla_BP_I"/>
</dbReference>
<comment type="similarity">
    <text evidence="1">Belongs to the leucine-binding protein family.</text>
</comment>
<reference evidence="6" key="2">
    <citation type="submission" date="2020-09" db="EMBL/GenBank/DDBJ databases">
        <authorList>
            <person name="Sun Q."/>
            <person name="Ohkuma M."/>
        </authorList>
    </citation>
    <scope>NUCLEOTIDE SEQUENCE</scope>
    <source>
        <strain evidence="6">JCM 3035</strain>
    </source>
</reference>
<reference evidence="6" key="1">
    <citation type="journal article" date="2014" name="Int. J. Syst. Evol. Microbiol.">
        <title>Complete genome sequence of Corynebacterium casei LMG S-19264T (=DSM 44701T), isolated from a smear-ripened cheese.</title>
        <authorList>
            <consortium name="US DOE Joint Genome Institute (JGI-PGF)"/>
            <person name="Walter F."/>
            <person name="Albersmeier A."/>
            <person name="Kalinowski J."/>
            <person name="Ruckert C."/>
        </authorList>
    </citation>
    <scope>NUCLEOTIDE SEQUENCE</scope>
    <source>
        <strain evidence="6">JCM 3035</strain>
    </source>
</reference>
<gene>
    <name evidence="6" type="ORF">GCM10010094_19490</name>
</gene>
<dbReference type="Proteomes" id="UP000637788">
    <property type="component" value="Unassembled WGS sequence"/>
</dbReference>
<evidence type="ECO:0000259" key="5">
    <source>
        <dbReference type="Pfam" id="PF13458"/>
    </source>
</evidence>
<evidence type="ECO:0000256" key="2">
    <source>
        <dbReference type="ARBA" id="ARBA00022729"/>
    </source>
</evidence>
<dbReference type="InterPro" id="IPR028081">
    <property type="entry name" value="Leu-bd"/>
</dbReference>
<evidence type="ECO:0000256" key="4">
    <source>
        <dbReference type="SAM" id="SignalP"/>
    </source>
</evidence>
<dbReference type="PROSITE" id="PS51257">
    <property type="entry name" value="PROKAR_LIPOPROTEIN"/>
    <property type="match status" value="1"/>
</dbReference>
<keyword evidence="2 4" id="KW-0732">Signal</keyword>
<feature type="domain" description="Leucine-binding protein" evidence="5">
    <location>
        <begin position="87"/>
        <end position="415"/>
    </location>
</feature>
<proteinExistence type="inferred from homology"/>
<feature type="signal peptide" evidence="4">
    <location>
        <begin position="1"/>
        <end position="22"/>
    </location>
</feature>
<dbReference type="AlphaFoldDB" id="A0A917QMH1"/>
<name>A0A917QMH1_9ACTN</name>
<dbReference type="InterPro" id="IPR051010">
    <property type="entry name" value="BCAA_transport"/>
</dbReference>
<protein>
    <recommendedName>
        <fullName evidence="5">Leucine-binding protein domain-containing protein</fullName>
    </recommendedName>
</protein>
<organism evidence="6 7">
    <name type="scientific">Streptomyces flaveus</name>
    <dbReference type="NCBI Taxonomy" id="66370"/>
    <lineage>
        <taxon>Bacteria</taxon>
        <taxon>Bacillati</taxon>
        <taxon>Actinomycetota</taxon>
        <taxon>Actinomycetes</taxon>
        <taxon>Kitasatosporales</taxon>
        <taxon>Streptomycetaceae</taxon>
        <taxon>Streptomyces</taxon>
        <taxon>Streptomyces aurantiacus group</taxon>
    </lineage>
</organism>
<evidence type="ECO:0000256" key="3">
    <source>
        <dbReference type="SAM" id="MobiDB-lite"/>
    </source>
</evidence>
<keyword evidence="7" id="KW-1185">Reference proteome</keyword>
<evidence type="ECO:0000313" key="7">
    <source>
        <dbReference type="Proteomes" id="UP000637788"/>
    </source>
</evidence>
<feature type="chain" id="PRO_5038030985" description="Leucine-binding protein domain-containing protein" evidence="4">
    <location>
        <begin position="23"/>
        <end position="461"/>
    </location>
</feature>
<dbReference type="SUPFAM" id="SSF53822">
    <property type="entry name" value="Periplasmic binding protein-like I"/>
    <property type="match status" value="1"/>
</dbReference>
<dbReference type="PANTHER" id="PTHR30483">
    <property type="entry name" value="LEUCINE-SPECIFIC-BINDING PROTEIN"/>
    <property type="match status" value="1"/>
</dbReference>
<dbReference type="Pfam" id="PF13458">
    <property type="entry name" value="Peripla_BP_6"/>
    <property type="match status" value="1"/>
</dbReference>
<sequence length="461" mass="49560">MRRLLIGVVTVLAVLLAGCSTRSDSGSGEPEETSGAESSAPAVDGPDFGTLKNVCGKGDAKAVSQQGVTDDRVELGVFTDQGFTKNSEMVDAAKAFTSWCNDNGGINGRKLVPVIRDAKFLEVRQRMQQSCKEDFMLVGGGASMDGLATKDRLRCLLPAFPAQSSFAPAVGSDLQVMSAGPFSGHFQYAGFYQWLLKEKFPGSAQHVGIISGDSPVTKVLAEQYKESIATLGGKVSYSDLYPATGVSDWTPYAQALKKEKVKGLVFHGDFASLAKLEQALTSLGYAPDWIDANSNAYSQNFIQLAGSALGTQHNYTELFATHPLDASKENPAVKKVEALFAKYAPGKPLTYPALRAFSAWLLFATAARDCDELTRRCVYDNALKITDWTAGGIQAPFDVSKQNVPGKCYSVVEATPEGWKPASFEQDSGPYRCDAPVVEFKRSYTEPARLADVGKSLSDLK</sequence>
<dbReference type="Gene3D" id="3.40.50.2300">
    <property type="match status" value="2"/>
</dbReference>
<dbReference type="RefSeq" id="WP_189321474.1">
    <property type="nucleotide sequence ID" value="NZ_BMPQ01000004.1"/>
</dbReference>
<dbReference type="EMBL" id="BMPQ01000004">
    <property type="protein sequence ID" value="GGK59292.1"/>
    <property type="molecule type" value="Genomic_DNA"/>
</dbReference>